<name>A0A8J3MCW1_9RHOB</name>
<feature type="region of interest" description="Disordered" evidence="1">
    <location>
        <begin position="1"/>
        <end position="28"/>
    </location>
</feature>
<dbReference type="InterPro" id="IPR039569">
    <property type="entry name" value="FAS1-like_DH_region"/>
</dbReference>
<comment type="caution">
    <text evidence="3">The sequence shown here is derived from an EMBL/GenBank/DDBJ whole genome shotgun (WGS) entry which is preliminary data.</text>
</comment>
<dbReference type="InterPro" id="IPR029069">
    <property type="entry name" value="HotDog_dom_sf"/>
</dbReference>
<reference evidence="3" key="1">
    <citation type="journal article" date="2014" name="Int. J. Syst. Evol. Microbiol.">
        <title>Complete genome sequence of Corynebacterium casei LMG S-19264T (=DSM 44701T), isolated from a smear-ripened cheese.</title>
        <authorList>
            <consortium name="US DOE Joint Genome Institute (JGI-PGF)"/>
            <person name="Walter F."/>
            <person name="Albersmeier A."/>
            <person name="Kalinowski J."/>
            <person name="Ruckert C."/>
        </authorList>
    </citation>
    <scope>NUCLEOTIDE SEQUENCE</scope>
    <source>
        <strain evidence="3">CGMCC 1.7081</strain>
    </source>
</reference>
<dbReference type="Pfam" id="PF13452">
    <property type="entry name" value="FAS1_DH_region"/>
    <property type="match status" value="1"/>
</dbReference>
<evidence type="ECO:0000313" key="4">
    <source>
        <dbReference type="Proteomes" id="UP000611500"/>
    </source>
</evidence>
<dbReference type="SUPFAM" id="SSF54637">
    <property type="entry name" value="Thioesterase/thiol ester dehydrase-isomerase"/>
    <property type="match status" value="2"/>
</dbReference>
<dbReference type="InterPro" id="IPR052741">
    <property type="entry name" value="Mitochondrial_HTD2"/>
</dbReference>
<sequence length="284" mass="31295">MPQPAPDRTTRPLSDWIGRKEVQEDTLSPRPALELRSILPGTDPLTDGAALPPLWHWAYFPQFAPLSSLGRDGHPARGGFLPPVPLPRRMWAGGRFQFPGDLRLGERVTKTSRILDVVEKSGQSGALCFVTVEHRFAVAGEVRLIEEHDIVYREDPASGAPAPAPPQADVAQIEEQVTPSAVMLFRYSAATFNGHRIHYDIDYCRDVEGYPGLVFHGPLTATLLADLARRTGHRDLARYAFRAVSPLFDTAPFTLRARVGTRGAEVWAANPDGALAMRAEAVYR</sequence>
<dbReference type="PANTHER" id="PTHR28152:SF1">
    <property type="entry name" value="HYDROXYACYL-THIOESTER DEHYDRATASE TYPE 2, MITOCHONDRIAL"/>
    <property type="match status" value="1"/>
</dbReference>
<evidence type="ECO:0000259" key="2">
    <source>
        <dbReference type="Pfam" id="PF13452"/>
    </source>
</evidence>
<evidence type="ECO:0000256" key="1">
    <source>
        <dbReference type="SAM" id="MobiDB-lite"/>
    </source>
</evidence>
<dbReference type="AlphaFoldDB" id="A0A8J3MCW1"/>
<keyword evidence="4" id="KW-1185">Reference proteome</keyword>
<dbReference type="Gene3D" id="3.10.129.10">
    <property type="entry name" value="Hotdog Thioesterase"/>
    <property type="match status" value="2"/>
</dbReference>
<dbReference type="RefSeq" id="WP_028094011.1">
    <property type="nucleotide sequence ID" value="NZ_BNAP01000012.1"/>
</dbReference>
<dbReference type="GO" id="GO:0019171">
    <property type="term" value="F:(3R)-hydroxyacyl-[acyl-carrier-protein] dehydratase activity"/>
    <property type="evidence" value="ECO:0007669"/>
    <property type="project" value="TreeGrafter"/>
</dbReference>
<gene>
    <name evidence="3" type="ORF">GCM10010961_27230</name>
</gene>
<dbReference type="Proteomes" id="UP000611500">
    <property type="component" value="Unassembled WGS sequence"/>
</dbReference>
<reference evidence="3" key="2">
    <citation type="submission" date="2020-09" db="EMBL/GenBank/DDBJ databases">
        <authorList>
            <person name="Sun Q."/>
            <person name="Zhou Y."/>
        </authorList>
    </citation>
    <scope>NUCLEOTIDE SEQUENCE</scope>
    <source>
        <strain evidence="3">CGMCC 1.7081</strain>
    </source>
</reference>
<protein>
    <submittedName>
        <fullName evidence="3">Acyl-CoA dehydrogenase</fullName>
    </submittedName>
</protein>
<feature type="domain" description="FAS1-like dehydratase" evidence="2">
    <location>
        <begin position="80"/>
        <end position="140"/>
    </location>
</feature>
<dbReference type="PANTHER" id="PTHR28152">
    <property type="entry name" value="HYDROXYACYL-THIOESTER DEHYDRATASE TYPE 2, MITOCHONDRIAL"/>
    <property type="match status" value="1"/>
</dbReference>
<accession>A0A8J3MCW1</accession>
<evidence type="ECO:0000313" key="3">
    <source>
        <dbReference type="EMBL" id="GHG94241.1"/>
    </source>
</evidence>
<proteinExistence type="predicted"/>
<dbReference type="EMBL" id="BNAP01000012">
    <property type="protein sequence ID" value="GHG94241.1"/>
    <property type="molecule type" value="Genomic_DNA"/>
</dbReference>
<organism evidence="3 4">
    <name type="scientific">Pseudodonghicola xiamenensis</name>
    <dbReference type="NCBI Taxonomy" id="337702"/>
    <lineage>
        <taxon>Bacteria</taxon>
        <taxon>Pseudomonadati</taxon>
        <taxon>Pseudomonadota</taxon>
        <taxon>Alphaproteobacteria</taxon>
        <taxon>Rhodobacterales</taxon>
        <taxon>Paracoccaceae</taxon>
        <taxon>Pseudodonghicola</taxon>
    </lineage>
</organism>